<reference evidence="1" key="1">
    <citation type="submission" date="2022-04" db="EMBL/GenBank/DDBJ databases">
        <title>Genome of the entomopathogenic fungus Entomophthora muscae.</title>
        <authorList>
            <person name="Elya C."/>
            <person name="Lovett B.R."/>
            <person name="Lee E."/>
            <person name="Macias A.M."/>
            <person name="Hajek A.E."/>
            <person name="De Bivort B.L."/>
            <person name="Kasson M.T."/>
            <person name="De Fine Licht H.H."/>
            <person name="Stajich J.E."/>
        </authorList>
    </citation>
    <scope>NUCLEOTIDE SEQUENCE</scope>
    <source>
        <strain evidence="1">Berkeley</strain>
    </source>
</reference>
<accession>A0ACC2TAW5</accession>
<keyword evidence="2" id="KW-1185">Reference proteome</keyword>
<dbReference type="Proteomes" id="UP001165960">
    <property type="component" value="Unassembled WGS sequence"/>
</dbReference>
<protein>
    <submittedName>
        <fullName evidence="1">Dynamin-like GTPase that mediates homotypic ER fusion</fullName>
    </submittedName>
</protein>
<dbReference type="EMBL" id="QTSX02003125">
    <property type="protein sequence ID" value="KAJ9071699.1"/>
    <property type="molecule type" value="Genomic_DNA"/>
</dbReference>
<gene>
    <name evidence="1" type="primary">SEY1_5</name>
    <name evidence="1" type="ORF">DSO57_1034359</name>
</gene>
<name>A0ACC2TAW5_9FUNG</name>
<proteinExistence type="predicted"/>
<organism evidence="1 2">
    <name type="scientific">Entomophthora muscae</name>
    <dbReference type="NCBI Taxonomy" id="34485"/>
    <lineage>
        <taxon>Eukaryota</taxon>
        <taxon>Fungi</taxon>
        <taxon>Fungi incertae sedis</taxon>
        <taxon>Zoopagomycota</taxon>
        <taxon>Entomophthoromycotina</taxon>
        <taxon>Entomophthoromycetes</taxon>
        <taxon>Entomophthorales</taxon>
        <taxon>Entomophthoraceae</taxon>
        <taxon>Entomophthora</taxon>
    </lineage>
</organism>
<evidence type="ECO:0000313" key="1">
    <source>
        <dbReference type="EMBL" id="KAJ9071699.1"/>
    </source>
</evidence>
<comment type="caution">
    <text evidence="1">The sequence shown here is derived from an EMBL/GenBank/DDBJ whole genome shotgun (WGS) entry which is preliminary data.</text>
</comment>
<sequence>MFFGLPHRILLAEDFDEQVQVLGQCFYDSQHPNYVFRPQYHKRIPADGLQRYSESIWEQIVKDKNLDLPTQQQLLAQFPL</sequence>
<evidence type="ECO:0000313" key="2">
    <source>
        <dbReference type="Proteomes" id="UP001165960"/>
    </source>
</evidence>